<dbReference type="InterPro" id="IPR022742">
    <property type="entry name" value="Hydrolase_4"/>
</dbReference>
<keyword evidence="2" id="KW-1133">Transmembrane helix</keyword>
<keyword evidence="2" id="KW-0472">Membrane</keyword>
<protein>
    <recommendedName>
        <fullName evidence="3">Serine aminopeptidase S33 domain-containing protein</fullName>
    </recommendedName>
</protein>
<keyword evidence="2" id="KW-0812">Transmembrane</keyword>
<dbReference type="Proteomes" id="UP000541969">
    <property type="component" value="Unassembled WGS sequence"/>
</dbReference>
<organism evidence="4 5">
    <name type="scientific">Petropleomorpha daqingensis</name>
    <dbReference type="NCBI Taxonomy" id="2026353"/>
    <lineage>
        <taxon>Bacteria</taxon>
        <taxon>Bacillati</taxon>
        <taxon>Actinomycetota</taxon>
        <taxon>Actinomycetes</taxon>
        <taxon>Geodermatophilales</taxon>
        <taxon>Geodermatophilaceae</taxon>
        <taxon>Petropleomorpha</taxon>
    </lineage>
</organism>
<feature type="domain" description="Serine aminopeptidase S33" evidence="3">
    <location>
        <begin position="243"/>
        <end position="305"/>
    </location>
</feature>
<gene>
    <name evidence="4" type="ORF">GGQ55_002891</name>
</gene>
<dbReference type="PANTHER" id="PTHR12277">
    <property type="entry name" value="ALPHA/BETA HYDROLASE DOMAIN-CONTAINING PROTEIN"/>
    <property type="match status" value="1"/>
</dbReference>
<sequence>MASSEGVLVAGAPEDPPRPRRTRRRLPRRRLLLVLAVLVLLVLVLFAGGSWYYSGQIGSEALAADHRVDPARYDLVVDAVDGESVVLRRTGEVPADDPLDSGDTYGLVWPGGAGVLSGQPVREIGGAVHRDLRTTTGSRPGHGTPARLEVNVWTDPKAAYGVDYQDVTFPCAGGQCPAWYVPGRPSTWWIAVHGKGATRAEPLRAMQVAVDDRISVLDIGYRNDPDAPADPSGRYGYGATEWRDLDAAVTFAVDHGAQEVVLFGSSMGGAIVASFLEHSAQARLVTGVVLDSPALDLKATVEYGASRRRLPVIGTGLPDVLTHTAEWLATERYDLDWDAVDYLPGDWVRMPVLLFHGTDDDTVPIATSDELYEAHPNLVREVRVRDAGHVQSWNVDPAGYHEALNDFLSCIVSSNPSLSCLESP</sequence>
<evidence type="ECO:0000313" key="4">
    <source>
        <dbReference type="EMBL" id="NYJ06613.1"/>
    </source>
</evidence>
<dbReference type="InterPro" id="IPR029058">
    <property type="entry name" value="AB_hydrolase_fold"/>
</dbReference>
<dbReference type="Gene3D" id="3.40.50.1820">
    <property type="entry name" value="alpha/beta hydrolase"/>
    <property type="match status" value="1"/>
</dbReference>
<dbReference type="Pfam" id="PF12146">
    <property type="entry name" value="Hydrolase_4"/>
    <property type="match status" value="1"/>
</dbReference>
<dbReference type="SUPFAM" id="SSF53474">
    <property type="entry name" value="alpha/beta-Hydrolases"/>
    <property type="match status" value="1"/>
</dbReference>
<feature type="transmembrane region" description="Helical" evidence="2">
    <location>
        <begin position="31"/>
        <end position="53"/>
    </location>
</feature>
<evidence type="ECO:0000259" key="3">
    <source>
        <dbReference type="Pfam" id="PF12146"/>
    </source>
</evidence>
<dbReference type="AlphaFoldDB" id="A0A853CKW0"/>
<reference evidence="4 5" key="1">
    <citation type="submission" date="2020-07" db="EMBL/GenBank/DDBJ databases">
        <title>Sequencing the genomes of 1000 actinobacteria strains.</title>
        <authorList>
            <person name="Klenk H.-P."/>
        </authorList>
    </citation>
    <scope>NUCLEOTIDE SEQUENCE [LARGE SCALE GENOMIC DNA]</scope>
    <source>
        <strain evidence="4 5">DSM 104001</strain>
    </source>
</reference>
<name>A0A853CKW0_9ACTN</name>
<dbReference type="PANTHER" id="PTHR12277:SF79">
    <property type="entry name" value="XAA-PRO DIPEPTIDYL-PEPTIDASE-RELATED"/>
    <property type="match status" value="1"/>
</dbReference>
<evidence type="ECO:0000256" key="1">
    <source>
        <dbReference type="SAM" id="MobiDB-lite"/>
    </source>
</evidence>
<evidence type="ECO:0000313" key="5">
    <source>
        <dbReference type="Proteomes" id="UP000541969"/>
    </source>
</evidence>
<evidence type="ECO:0000256" key="2">
    <source>
        <dbReference type="SAM" id="Phobius"/>
    </source>
</evidence>
<proteinExistence type="predicted"/>
<comment type="caution">
    <text evidence="4">The sequence shown here is derived from an EMBL/GenBank/DDBJ whole genome shotgun (WGS) entry which is preliminary data.</text>
</comment>
<accession>A0A853CKW0</accession>
<dbReference type="EMBL" id="JACBZT010000001">
    <property type="protein sequence ID" value="NYJ06613.1"/>
    <property type="molecule type" value="Genomic_DNA"/>
</dbReference>
<keyword evidence="5" id="KW-1185">Reference proteome</keyword>
<feature type="region of interest" description="Disordered" evidence="1">
    <location>
        <begin position="1"/>
        <end position="22"/>
    </location>
</feature>
<dbReference type="RefSeq" id="WP_179717849.1">
    <property type="nucleotide sequence ID" value="NZ_JACBZT010000001.1"/>
</dbReference>